<evidence type="ECO:0000259" key="1">
    <source>
        <dbReference type="Pfam" id="PF00561"/>
    </source>
</evidence>
<dbReference type="Pfam" id="PF00561">
    <property type="entry name" value="Abhydrolase_1"/>
    <property type="match status" value="1"/>
</dbReference>
<organism evidence="2 3">
    <name type="scientific">Rhodococcus opacus</name>
    <name type="common">Nocardia opaca</name>
    <dbReference type="NCBI Taxonomy" id="37919"/>
    <lineage>
        <taxon>Bacteria</taxon>
        <taxon>Bacillati</taxon>
        <taxon>Actinomycetota</taxon>
        <taxon>Actinomycetes</taxon>
        <taxon>Mycobacteriales</taxon>
        <taxon>Nocardiaceae</taxon>
        <taxon>Rhodococcus</taxon>
    </lineage>
</organism>
<name>A0A1B1K8D2_RHOOP</name>
<dbReference type="PANTHER" id="PTHR43798:SF33">
    <property type="entry name" value="HYDROLASE, PUTATIVE (AFU_ORTHOLOGUE AFUA_2G14860)-RELATED"/>
    <property type="match status" value="1"/>
</dbReference>
<gene>
    <name evidence="2" type="ORF">R1CP_20765</name>
</gene>
<feature type="domain" description="AB hydrolase-1" evidence="1">
    <location>
        <begin position="12"/>
        <end position="234"/>
    </location>
</feature>
<dbReference type="PANTHER" id="PTHR43798">
    <property type="entry name" value="MONOACYLGLYCEROL LIPASE"/>
    <property type="match status" value="1"/>
</dbReference>
<accession>A0A1B1K8D2</accession>
<dbReference type="SUPFAM" id="SSF53474">
    <property type="entry name" value="alpha/beta-Hydrolases"/>
    <property type="match status" value="1"/>
</dbReference>
<dbReference type="InterPro" id="IPR029058">
    <property type="entry name" value="AB_hydrolase_fold"/>
</dbReference>
<sequence>MSVADSNAADRPTVVLLHSLGTDQALWRHQVPALTARYQVLAPDARGHGTAPRSGEPSIEGWIADLRSIAKLHGPLHLVGVSMGGLQAMAFAATHPELVRSIVIANSFARMPQELADARLQTSTASISQAGMAAFAQHYLDQTLTRELDASDYAALFDSIANLRPDAYLASAETTFRANLVPQLESISCPALVVIGELDVKVPTECTTEIVDGISGALLETIPSAGHLSCIENPAQFNNAITAFLDRVGDRAPTH</sequence>
<dbReference type="EMBL" id="CP009111">
    <property type="protein sequence ID" value="ANS28831.1"/>
    <property type="molecule type" value="Genomic_DNA"/>
</dbReference>
<protein>
    <recommendedName>
        <fullName evidence="1">AB hydrolase-1 domain-containing protein</fullName>
    </recommendedName>
</protein>
<evidence type="ECO:0000313" key="2">
    <source>
        <dbReference type="EMBL" id="ANS28831.1"/>
    </source>
</evidence>
<dbReference type="Gene3D" id="3.40.50.1820">
    <property type="entry name" value="alpha/beta hydrolase"/>
    <property type="match status" value="1"/>
</dbReference>
<dbReference type="AlphaFoldDB" id="A0A1B1K8D2"/>
<dbReference type="PRINTS" id="PR00111">
    <property type="entry name" value="ABHYDROLASE"/>
</dbReference>
<dbReference type="GO" id="GO:0016020">
    <property type="term" value="C:membrane"/>
    <property type="evidence" value="ECO:0007669"/>
    <property type="project" value="TreeGrafter"/>
</dbReference>
<dbReference type="Proteomes" id="UP000186108">
    <property type="component" value="Chromosome"/>
</dbReference>
<proteinExistence type="predicted"/>
<evidence type="ECO:0000313" key="3">
    <source>
        <dbReference type="Proteomes" id="UP000186108"/>
    </source>
</evidence>
<dbReference type="RefSeq" id="WP_155773001.1">
    <property type="nucleotide sequence ID" value="NZ_CP009111.1"/>
</dbReference>
<dbReference type="GO" id="GO:0003824">
    <property type="term" value="F:catalytic activity"/>
    <property type="evidence" value="ECO:0007669"/>
    <property type="project" value="UniProtKB-ARBA"/>
</dbReference>
<dbReference type="InterPro" id="IPR000073">
    <property type="entry name" value="AB_hydrolase_1"/>
</dbReference>
<reference evidence="2 3" key="1">
    <citation type="submission" date="2014-07" db="EMBL/GenBank/DDBJ databases">
        <authorList>
            <person name="Zhang J.E."/>
            <person name="Yang H."/>
            <person name="Guo J."/>
            <person name="Deng Z."/>
            <person name="Luo H."/>
            <person name="Luo M."/>
            <person name="Zhao B."/>
        </authorList>
    </citation>
    <scope>NUCLEOTIDE SEQUENCE [LARGE SCALE GENOMIC DNA]</scope>
    <source>
        <strain evidence="2 3">1CP</strain>
    </source>
</reference>
<dbReference type="InterPro" id="IPR050266">
    <property type="entry name" value="AB_hydrolase_sf"/>
</dbReference>